<name>A0A5C1YEH4_9MICO</name>
<dbReference type="OrthoDB" id="9762169at2"/>
<dbReference type="InterPro" id="IPR017441">
    <property type="entry name" value="Protein_kinase_ATP_BS"/>
</dbReference>
<dbReference type="PROSITE" id="PS00108">
    <property type="entry name" value="PROTEIN_KINASE_ST"/>
    <property type="match status" value="1"/>
</dbReference>
<dbReference type="SUPFAM" id="SSF56112">
    <property type="entry name" value="Protein kinase-like (PK-like)"/>
    <property type="match status" value="1"/>
</dbReference>
<organism evidence="11 12">
    <name type="scientific">Agromyces intestinalis</name>
    <dbReference type="NCBI Taxonomy" id="2592652"/>
    <lineage>
        <taxon>Bacteria</taxon>
        <taxon>Bacillati</taxon>
        <taxon>Actinomycetota</taxon>
        <taxon>Actinomycetes</taxon>
        <taxon>Micrococcales</taxon>
        <taxon>Microbacteriaceae</taxon>
        <taxon>Agromyces</taxon>
    </lineage>
</organism>
<keyword evidence="6 7" id="KW-0067">ATP-binding</keyword>
<sequence>MGRTGPRPAPHAVTPVPDGARGRIVNRRLPSTPPTLPGFVFVRALGSGGFADVFCYEQDMPRRVVAVKVLLAELVNDDVRRMFRAEADLMAQLSSHPSILTVYQAGVAADGRPYLVMEYCSSTLAERYRSAPLPISEVLAIGVRIASAVEAAHRQGVLHRDIKPSNILTTAYGHPVLGDFGIAASVVEGERGSAGVSIPWSAPEVLAEDRASVASEVWSLGATVYSLLAGRSPFEAAGGSNGSAALIARIQKARFTPTGRADAPERLERVLARAMSRRPGDRQASALELLRDLQSVEEDLGLSQTPGDLEVEEWAAAPIVDPVERTRLAPAVPGAGAGAEPSGSAPAAGRRPDSRPGQRWASDDSAGVSSVPSRRRLGWGVAVAVAMLVGVIAAGAGVWLALGRDDPIPVVAELRADVEGTIVTFAWDDPGIDDREAFLVRVEGQDTPARRETVFAVPARAGDRLCATVRVTRDGRSGAPSAERCIDVEEPGG</sequence>
<protein>
    <recommendedName>
        <fullName evidence="1">non-specific serine/threonine protein kinase</fullName>
        <ecNumber evidence="1">2.7.11.1</ecNumber>
    </recommendedName>
</protein>
<evidence type="ECO:0000256" key="3">
    <source>
        <dbReference type="ARBA" id="ARBA00022679"/>
    </source>
</evidence>
<dbReference type="InterPro" id="IPR011009">
    <property type="entry name" value="Kinase-like_dom_sf"/>
</dbReference>
<gene>
    <name evidence="11" type="ORF">FLP10_02570</name>
</gene>
<evidence type="ECO:0000256" key="1">
    <source>
        <dbReference type="ARBA" id="ARBA00012513"/>
    </source>
</evidence>
<reference evidence="11 12" key="1">
    <citation type="submission" date="2019-09" db="EMBL/GenBank/DDBJ databases">
        <title>Genome sequencing of strain KACC 19306.</title>
        <authorList>
            <person name="Heo J."/>
            <person name="Kim S.-J."/>
            <person name="Kim J.-S."/>
            <person name="Hong S.-B."/>
            <person name="Kwon S.-W."/>
        </authorList>
    </citation>
    <scope>NUCLEOTIDE SEQUENCE [LARGE SCALE GENOMIC DNA]</scope>
    <source>
        <strain evidence="11 12">KACC 19306</strain>
    </source>
</reference>
<feature type="region of interest" description="Disordered" evidence="8">
    <location>
        <begin position="331"/>
        <end position="372"/>
    </location>
</feature>
<dbReference type="SMART" id="SM00220">
    <property type="entry name" value="S_TKc"/>
    <property type="match status" value="1"/>
</dbReference>
<dbReference type="PANTHER" id="PTHR43289">
    <property type="entry name" value="MITOGEN-ACTIVATED PROTEIN KINASE KINASE KINASE 20-RELATED"/>
    <property type="match status" value="1"/>
</dbReference>
<dbReference type="InterPro" id="IPR000719">
    <property type="entry name" value="Prot_kinase_dom"/>
</dbReference>
<dbReference type="EC" id="2.7.11.1" evidence="1"/>
<dbReference type="KEGG" id="ail:FLP10_02570"/>
<keyword evidence="5 11" id="KW-0418">Kinase</keyword>
<evidence type="ECO:0000256" key="6">
    <source>
        <dbReference type="ARBA" id="ARBA00022840"/>
    </source>
</evidence>
<feature type="domain" description="Protein kinase" evidence="10">
    <location>
        <begin position="39"/>
        <end position="290"/>
    </location>
</feature>
<evidence type="ECO:0000256" key="2">
    <source>
        <dbReference type="ARBA" id="ARBA00022527"/>
    </source>
</evidence>
<accession>A0A5C1YEH4</accession>
<proteinExistence type="predicted"/>
<evidence type="ECO:0000256" key="4">
    <source>
        <dbReference type="ARBA" id="ARBA00022741"/>
    </source>
</evidence>
<evidence type="ECO:0000256" key="5">
    <source>
        <dbReference type="ARBA" id="ARBA00022777"/>
    </source>
</evidence>
<feature type="binding site" evidence="7">
    <location>
        <position position="68"/>
    </location>
    <ligand>
        <name>ATP</name>
        <dbReference type="ChEBI" id="CHEBI:30616"/>
    </ligand>
</feature>
<keyword evidence="3" id="KW-0808">Transferase</keyword>
<feature type="compositionally biased region" description="Low complexity" evidence="8">
    <location>
        <begin position="331"/>
        <end position="349"/>
    </location>
</feature>
<feature type="region of interest" description="Disordered" evidence="8">
    <location>
        <begin position="1"/>
        <end position="23"/>
    </location>
</feature>
<evidence type="ECO:0000256" key="9">
    <source>
        <dbReference type="SAM" id="Phobius"/>
    </source>
</evidence>
<dbReference type="Gene3D" id="1.10.510.10">
    <property type="entry name" value="Transferase(Phosphotransferase) domain 1"/>
    <property type="match status" value="1"/>
</dbReference>
<dbReference type="GO" id="GO:0005524">
    <property type="term" value="F:ATP binding"/>
    <property type="evidence" value="ECO:0007669"/>
    <property type="project" value="UniProtKB-UniRule"/>
</dbReference>
<keyword evidence="12" id="KW-1185">Reference proteome</keyword>
<dbReference type="Proteomes" id="UP000324678">
    <property type="component" value="Chromosome"/>
</dbReference>
<dbReference type="InterPro" id="IPR008271">
    <property type="entry name" value="Ser/Thr_kinase_AS"/>
</dbReference>
<keyword evidence="9" id="KW-0812">Transmembrane</keyword>
<dbReference type="EMBL" id="CP043505">
    <property type="protein sequence ID" value="QEO13419.1"/>
    <property type="molecule type" value="Genomic_DNA"/>
</dbReference>
<evidence type="ECO:0000259" key="10">
    <source>
        <dbReference type="PROSITE" id="PS50011"/>
    </source>
</evidence>
<dbReference type="AlphaFoldDB" id="A0A5C1YEH4"/>
<evidence type="ECO:0000256" key="8">
    <source>
        <dbReference type="SAM" id="MobiDB-lite"/>
    </source>
</evidence>
<dbReference type="GO" id="GO:0004674">
    <property type="term" value="F:protein serine/threonine kinase activity"/>
    <property type="evidence" value="ECO:0007669"/>
    <property type="project" value="UniProtKB-KW"/>
</dbReference>
<feature type="transmembrane region" description="Helical" evidence="9">
    <location>
        <begin position="377"/>
        <end position="402"/>
    </location>
</feature>
<evidence type="ECO:0000256" key="7">
    <source>
        <dbReference type="PROSITE-ProRule" id="PRU10141"/>
    </source>
</evidence>
<dbReference type="Gene3D" id="3.30.200.20">
    <property type="entry name" value="Phosphorylase Kinase, domain 1"/>
    <property type="match status" value="1"/>
</dbReference>
<dbReference type="PROSITE" id="PS50011">
    <property type="entry name" value="PROTEIN_KINASE_DOM"/>
    <property type="match status" value="1"/>
</dbReference>
<dbReference type="PROSITE" id="PS00107">
    <property type="entry name" value="PROTEIN_KINASE_ATP"/>
    <property type="match status" value="1"/>
</dbReference>
<keyword evidence="9" id="KW-1133">Transmembrane helix</keyword>
<keyword evidence="2 11" id="KW-0723">Serine/threonine-protein kinase</keyword>
<keyword evidence="9" id="KW-0472">Membrane</keyword>
<dbReference type="Pfam" id="PF00069">
    <property type="entry name" value="Pkinase"/>
    <property type="match status" value="1"/>
</dbReference>
<evidence type="ECO:0000313" key="11">
    <source>
        <dbReference type="EMBL" id="QEO13419.1"/>
    </source>
</evidence>
<dbReference type="CDD" id="cd14014">
    <property type="entry name" value="STKc_PknB_like"/>
    <property type="match status" value="1"/>
</dbReference>
<dbReference type="PANTHER" id="PTHR43289:SF6">
    <property type="entry name" value="SERINE_THREONINE-PROTEIN KINASE NEKL-3"/>
    <property type="match status" value="1"/>
</dbReference>
<evidence type="ECO:0000313" key="12">
    <source>
        <dbReference type="Proteomes" id="UP000324678"/>
    </source>
</evidence>
<keyword evidence="4 7" id="KW-0547">Nucleotide-binding</keyword>